<dbReference type="CDD" id="cd07010">
    <property type="entry name" value="cupin_PMI_type_I_N_bac"/>
    <property type="match status" value="1"/>
</dbReference>
<organism evidence="6 7">
    <name type="scientific">Fructilactobacillus hinvesii</name>
    <dbReference type="NCBI Taxonomy" id="2940300"/>
    <lineage>
        <taxon>Bacteria</taxon>
        <taxon>Bacillati</taxon>
        <taxon>Bacillota</taxon>
        <taxon>Bacilli</taxon>
        <taxon>Lactobacillales</taxon>
        <taxon>Lactobacillaceae</taxon>
        <taxon>Fructilactobacillus</taxon>
    </lineage>
</organism>
<comment type="similarity">
    <text evidence="3">Belongs to the mannose-6-phosphate isomerase type 1 family.</text>
</comment>
<feature type="domain" description="Mannose-6-phosphate isomerase cupin" evidence="5">
    <location>
        <begin position="253"/>
        <end position="323"/>
    </location>
</feature>
<feature type="domain" description="Phosphomannose isomerase type I catalytic" evidence="4">
    <location>
        <begin position="13"/>
        <end position="115"/>
    </location>
</feature>
<dbReference type="Pfam" id="PF20511">
    <property type="entry name" value="PMI_typeI_cat"/>
    <property type="match status" value="1"/>
</dbReference>
<dbReference type="PIRSF" id="PIRSF036894">
    <property type="entry name" value="PMI_Firm_short"/>
    <property type="match status" value="1"/>
</dbReference>
<dbReference type="EMBL" id="CP097118">
    <property type="protein sequence ID" value="USS88423.1"/>
    <property type="molecule type" value="Genomic_DNA"/>
</dbReference>
<dbReference type="PANTHER" id="PTHR42742">
    <property type="entry name" value="TRANSCRIPTIONAL REPRESSOR MPRA"/>
    <property type="match status" value="1"/>
</dbReference>
<reference evidence="6" key="1">
    <citation type="submission" date="2022-05" db="EMBL/GenBank/DDBJ databases">
        <authorList>
            <person name="Oliphant S.A."/>
            <person name="Watson-Haigh N.S."/>
            <person name="Sumby K.M."/>
            <person name="Gardner J.M."/>
            <person name="Jiranek V."/>
        </authorList>
    </citation>
    <scope>NUCLEOTIDE SEQUENCE</scope>
    <source>
        <strain evidence="6">KI11_C11</strain>
    </source>
</reference>
<dbReference type="Proteomes" id="UP001057025">
    <property type="component" value="Chromosome"/>
</dbReference>
<keyword evidence="2 3" id="KW-0862">Zinc</keyword>
<dbReference type="InterPro" id="IPR046457">
    <property type="entry name" value="PMI_typeI_cat"/>
</dbReference>
<dbReference type="Gene3D" id="2.60.120.10">
    <property type="entry name" value="Jelly Rolls"/>
    <property type="match status" value="2"/>
</dbReference>
<accession>A0ABY5BXP7</accession>
<dbReference type="InterPro" id="IPR014628">
    <property type="entry name" value="Man6P_isomerase_Firm_short"/>
</dbReference>
<evidence type="ECO:0000259" key="4">
    <source>
        <dbReference type="Pfam" id="PF20511"/>
    </source>
</evidence>
<evidence type="ECO:0000313" key="6">
    <source>
        <dbReference type="EMBL" id="USS88423.1"/>
    </source>
</evidence>
<comment type="cofactor">
    <cofactor evidence="3">
        <name>Zn(2+)</name>
        <dbReference type="ChEBI" id="CHEBI:29105"/>
    </cofactor>
</comment>
<name>A0ABY5BXP7_9LACO</name>
<evidence type="ECO:0000256" key="1">
    <source>
        <dbReference type="ARBA" id="ARBA00022723"/>
    </source>
</evidence>
<keyword evidence="1 3" id="KW-0479">Metal-binding</keyword>
<dbReference type="InterPro" id="IPR011051">
    <property type="entry name" value="RmlC_Cupin_sf"/>
</dbReference>
<comment type="catalytic activity">
    <reaction evidence="3">
        <text>D-mannose 6-phosphate = D-fructose 6-phosphate</text>
        <dbReference type="Rhea" id="RHEA:12356"/>
        <dbReference type="ChEBI" id="CHEBI:58735"/>
        <dbReference type="ChEBI" id="CHEBI:61527"/>
        <dbReference type="EC" id="5.3.1.8"/>
    </reaction>
</comment>
<dbReference type="GO" id="GO:0016853">
    <property type="term" value="F:isomerase activity"/>
    <property type="evidence" value="ECO:0007669"/>
    <property type="project" value="UniProtKB-KW"/>
</dbReference>
<dbReference type="Pfam" id="PF21621">
    <property type="entry name" value="MPI_cupin_dom"/>
    <property type="match status" value="1"/>
</dbReference>
<dbReference type="SUPFAM" id="SSF51182">
    <property type="entry name" value="RmlC-like cupins"/>
    <property type="match status" value="1"/>
</dbReference>
<dbReference type="PANTHER" id="PTHR42742:SF3">
    <property type="entry name" value="FRUCTOKINASE"/>
    <property type="match status" value="1"/>
</dbReference>
<evidence type="ECO:0000256" key="2">
    <source>
        <dbReference type="ARBA" id="ARBA00022833"/>
    </source>
</evidence>
<dbReference type="RefSeq" id="WP_252797709.1">
    <property type="nucleotide sequence ID" value="NZ_CP097118.1"/>
</dbReference>
<evidence type="ECO:0000259" key="5">
    <source>
        <dbReference type="Pfam" id="PF21621"/>
    </source>
</evidence>
<dbReference type="InterPro" id="IPR014710">
    <property type="entry name" value="RmlC-like_jellyroll"/>
</dbReference>
<sequence length="326" mass="36280">MEMTEKLSAQPLFLAPVLQPKLWGGNGLHKYYPQLATAGMGEAWIASTYKKFQSQISSGPFKGQTLQAVWETHPELFGGHSTGADFPLLVKLLDAHENLSIQVHPDDDNARTLFHEPNGKTECWYILDVQPGARAYYGHRAQTRVELERAIQTQRLDDYLITRPVTPGEIIYVPGGTLHALGAGIVALEVEQNSDNTLRFYDFDRVNPKTREKRSLQIEEALSATRFPAQAPAATVTAPRIDSKQPGRTEILRSRYFHVAELASATEIRLQPQSQWSINVVIAGTGQLEVADHSYELTIGQTFVLPVRFPVARITGRLKLIQATVA</sequence>
<gene>
    <name evidence="6" type="ORF">M3M39_02785</name>
</gene>
<dbReference type="EC" id="5.3.1.8" evidence="3"/>
<protein>
    <recommendedName>
        <fullName evidence="3">Mannose-6-phosphate isomerase</fullName>
        <ecNumber evidence="3">5.3.1.8</ecNumber>
    </recommendedName>
</protein>
<dbReference type="InterPro" id="IPR049071">
    <property type="entry name" value="MPI_cupin_dom"/>
</dbReference>
<evidence type="ECO:0000313" key="7">
    <source>
        <dbReference type="Proteomes" id="UP001057025"/>
    </source>
</evidence>
<keyword evidence="7" id="KW-1185">Reference proteome</keyword>
<dbReference type="InterPro" id="IPR051804">
    <property type="entry name" value="Carb_Metab_Reg_Kinase/Isom"/>
</dbReference>
<keyword evidence="3 6" id="KW-0413">Isomerase</keyword>
<evidence type="ECO:0000256" key="3">
    <source>
        <dbReference type="PIRNR" id="PIRNR036894"/>
    </source>
</evidence>
<proteinExistence type="inferred from homology"/>